<dbReference type="KEGG" id="srub:C2R22_06340"/>
<proteinExistence type="predicted"/>
<organism evidence="1 2">
    <name type="scientific">Salinigranum rubrum</name>
    <dbReference type="NCBI Taxonomy" id="755307"/>
    <lineage>
        <taxon>Archaea</taxon>
        <taxon>Methanobacteriati</taxon>
        <taxon>Methanobacteriota</taxon>
        <taxon>Stenosarchaea group</taxon>
        <taxon>Halobacteria</taxon>
        <taxon>Halobacteriales</taxon>
        <taxon>Haloferacaceae</taxon>
        <taxon>Salinigranum</taxon>
    </lineage>
</organism>
<dbReference type="OrthoDB" id="384378at2157"/>
<dbReference type="RefSeq" id="WP_103425018.1">
    <property type="nucleotide sequence ID" value="NZ_CP026309.1"/>
</dbReference>
<reference evidence="1 2" key="1">
    <citation type="submission" date="2018-01" db="EMBL/GenBank/DDBJ databases">
        <title>Complete genome sequence of Salinigranum rubrum GX10T, an extremely halophilic archaeon isolated from a marine solar saltern.</title>
        <authorList>
            <person name="Han S."/>
        </authorList>
    </citation>
    <scope>NUCLEOTIDE SEQUENCE [LARGE SCALE GENOMIC DNA]</scope>
    <source>
        <strain evidence="1 2">GX10</strain>
    </source>
</reference>
<gene>
    <name evidence="1" type="ORF">C2R22_06340</name>
</gene>
<keyword evidence="2" id="KW-1185">Reference proteome</keyword>
<dbReference type="EMBL" id="CP026309">
    <property type="protein sequence ID" value="AUV81330.1"/>
    <property type="molecule type" value="Genomic_DNA"/>
</dbReference>
<dbReference type="Proteomes" id="UP000236584">
    <property type="component" value="Chromosome"/>
</dbReference>
<dbReference type="AlphaFoldDB" id="A0A2I8VHE3"/>
<name>A0A2I8VHE3_9EURY</name>
<dbReference type="GeneID" id="35591692"/>
<accession>A0A2I8VHE3</accession>
<sequence length="137" mass="14946">MRGRNETREGAYRAANGYPAFGAAKASEGFVHAHAFVDALETLDPQSPPDADAVFGEKRAARAAVRERLDATPSPFVRDHLRHALAAVESGDITLEYFGRHDDVDPARAYTEAWVDYHAARVSAARANEVAAVLTRR</sequence>
<evidence type="ECO:0000313" key="2">
    <source>
        <dbReference type="Proteomes" id="UP000236584"/>
    </source>
</evidence>
<protein>
    <submittedName>
        <fullName evidence="1">Uncharacterized protein</fullName>
    </submittedName>
</protein>
<evidence type="ECO:0000313" key="1">
    <source>
        <dbReference type="EMBL" id="AUV81330.1"/>
    </source>
</evidence>